<organism evidence="1 2">
    <name type="scientific">[Mycobacterium] burgundiense</name>
    <dbReference type="NCBI Taxonomy" id="3064286"/>
    <lineage>
        <taxon>Bacteria</taxon>
        <taxon>Bacillati</taxon>
        <taxon>Actinomycetota</taxon>
        <taxon>Actinomycetes</taxon>
        <taxon>Mycobacteriales</taxon>
        <taxon>Mycobacteriaceae</taxon>
        <taxon>Mycolicibacterium</taxon>
    </lineage>
</organism>
<sequence>MVAALAALVAAAVLLRPGPPEPVSVPQTAPPAAPLTVGAGRSVALLSLGGPATDAVLSRVAAEIGPATERVERFWGTDWSREITVVATDSVAQFAAAAPGASPDMAAVAVADHVDLDRGVADGQRIVLGPAADRMSAAALRIVLTHELFHYAARAATAAESPRWLTEGVADHLARPAPTGPPGALPTALPADTDFATEEPQLSRAYDHAWLFARFLAERHGEPALRRLYERAAGPERVAAGTALREITGAGPEQLLAQWRQWLSEPR</sequence>
<evidence type="ECO:0000313" key="2">
    <source>
        <dbReference type="Proteomes" id="UP001190465"/>
    </source>
</evidence>
<evidence type="ECO:0008006" key="3">
    <source>
        <dbReference type="Google" id="ProtNLM"/>
    </source>
</evidence>
<protein>
    <recommendedName>
        <fullName evidence="3">Peptidase</fullName>
    </recommendedName>
</protein>
<evidence type="ECO:0000313" key="1">
    <source>
        <dbReference type="EMBL" id="CAJ1501992.1"/>
    </source>
</evidence>
<accession>A0ABN9N7X3</accession>
<proteinExistence type="predicted"/>
<reference evidence="1 2" key="1">
    <citation type="submission" date="2023-08" db="EMBL/GenBank/DDBJ databases">
        <authorList>
            <person name="Folkvardsen B D."/>
            <person name="Norman A."/>
        </authorList>
    </citation>
    <scope>NUCLEOTIDE SEQUENCE [LARGE SCALE GENOMIC DNA]</scope>
    <source>
        <strain evidence="1 2">Mu0053</strain>
    </source>
</reference>
<dbReference type="Proteomes" id="UP001190465">
    <property type="component" value="Chromosome"/>
</dbReference>
<dbReference type="EMBL" id="OY726397">
    <property type="protein sequence ID" value="CAJ1501992.1"/>
    <property type="molecule type" value="Genomic_DNA"/>
</dbReference>
<keyword evidence="2" id="KW-1185">Reference proteome</keyword>
<gene>
    <name evidence="1" type="ORF">MU0053_002068</name>
</gene>
<name>A0ABN9N7X3_9MYCO</name>